<name>Q1N6E8_9GAMM</name>
<dbReference type="STRING" id="207949.RED65_09639"/>
<protein>
    <submittedName>
        <fullName evidence="1">Uncharacterized protein</fullName>
    </submittedName>
</protein>
<dbReference type="EMBL" id="AAQH01000001">
    <property type="protein sequence ID" value="EAT13644.1"/>
    <property type="molecule type" value="Genomic_DNA"/>
</dbReference>
<dbReference type="RefSeq" id="WP_007017065.1">
    <property type="nucleotide sequence ID" value="NZ_CH724113.1"/>
</dbReference>
<accession>Q1N6E8</accession>
<evidence type="ECO:0000313" key="2">
    <source>
        <dbReference type="Proteomes" id="UP000004263"/>
    </source>
</evidence>
<keyword evidence="2" id="KW-1185">Reference proteome</keyword>
<dbReference type="OrthoDB" id="6958576at2"/>
<sequence>MIDVNIDDFYKDIAVILLSLYRQFPQKISLFVEDVSGPDTIDEFGLHSPRHMACVGAFQWLHDEGYVRYRDLARYEVADECTLTQKAFSKLIKPQLNTEQRESASSIERQQSTLVFKLDEAIQAQAGVDVRYLIEEHFILS</sequence>
<proteinExistence type="predicted"/>
<evidence type="ECO:0000313" key="1">
    <source>
        <dbReference type="EMBL" id="EAT13644.1"/>
    </source>
</evidence>
<organism evidence="1 2">
    <name type="scientific">Bermanella marisrubri</name>
    <dbReference type="NCBI Taxonomy" id="207949"/>
    <lineage>
        <taxon>Bacteria</taxon>
        <taxon>Pseudomonadati</taxon>
        <taxon>Pseudomonadota</taxon>
        <taxon>Gammaproteobacteria</taxon>
        <taxon>Oceanospirillales</taxon>
        <taxon>Oceanospirillaceae</taxon>
        <taxon>Bermanella</taxon>
    </lineage>
</organism>
<reference evidence="1 2" key="1">
    <citation type="submission" date="2006-03" db="EMBL/GenBank/DDBJ databases">
        <authorList>
            <person name="Pinhassi J."/>
            <person name="Pedros-Alio C."/>
            <person name="Ferriera S."/>
            <person name="Johnson J."/>
            <person name="Kravitz S."/>
            <person name="Halpern A."/>
            <person name="Remington K."/>
            <person name="Beeson K."/>
            <person name="Tran B."/>
            <person name="Rogers Y.-H."/>
            <person name="Friedman R."/>
            <person name="Venter J.C."/>
        </authorList>
    </citation>
    <scope>NUCLEOTIDE SEQUENCE [LARGE SCALE GENOMIC DNA]</scope>
    <source>
        <strain evidence="1 2">RED65</strain>
    </source>
</reference>
<gene>
    <name evidence="1" type="ORF">RED65_09639</name>
</gene>
<dbReference type="AlphaFoldDB" id="Q1N6E8"/>
<dbReference type="Proteomes" id="UP000004263">
    <property type="component" value="Unassembled WGS sequence"/>
</dbReference>
<comment type="caution">
    <text evidence="1">The sequence shown here is derived from an EMBL/GenBank/DDBJ whole genome shotgun (WGS) entry which is preliminary data.</text>
</comment>
<dbReference type="HOGENOM" id="CLU_144114_0_0_6"/>